<dbReference type="PROSITE" id="PS50987">
    <property type="entry name" value="HTH_ARSR_2"/>
    <property type="match status" value="1"/>
</dbReference>
<dbReference type="SMART" id="SM00418">
    <property type="entry name" value="HTH_ARSR"/>
    <property type="match status" value="1"/>
</dbReference>
<proteinExistence type="predicted"/>
<dbReference type="RefSeq" id="WP_011993941.1">
    <property type="nucleotide sequence ID" value="NC_009718.1"/>
</dbReference>
<gene>
    <name evidence="5" type="ordered locus">Fnod_0771</name>
</gene>
<dbReference type="GO" id="GO:0003677">
    <property type="term" value="F:DNA binding"/>
    <property type="evidence" value="ECO:0007669"/>
    <property type="project" value="UniProtKB-KW"/>
</dbReference>
<evidence type="ECO:0000313" key="5">
    <source>
        <dbReference type="EMBL" id="ABS60624.1"/>
    </source>
</evidence>
<dbReference type="STRING" id="381764.Fnod_0771"/>
<dbReference type="GO" id="GO:0003700">
    <property type="term" value="F:DNA-binding transcription factor activity"/>
    <property type="evidence" value="ECO:0007669"/>
    <property type="project" value="InterPro"/>
</dbReference>
<dbReference type="AlphaFoldDB" id="A7HL41"/>
<feature type="domain" description="HTH arsR-type" evidence="4">
    <location>
        <begin position="5"/>
        <end position="98"/>
    </location>
</feature>
<evidence type="ECO:0000259" key="4">
    <source>
        <dbReference type="PROSITE" id="PS50987"/>
    </source>
</evidence>
<dbReference type="eggNOG" id="COG0640">
    <property type="taxonomic scope" value="Bacteria"/>
</dbReference>
<dbReference type="PANTHER" id="PTHR43132">
    <property type="entry name" value="ARSENICAL RESISTANCE OPERON REPRESSOR ARSR-RELATED"/>
    <property type="match status" value="1"/>
</dbReference>
<sequence length="98" mass="11327">MFTEFTEDDLLKLSDFFGLLSESTRLKIILELIKGEKNVSQISKNLDMSQSAVLHQLRILRQGRIVKFKKAGKNVFYSIDDEHVEGIINKAIEHLKHK</sequence>
<reference evidence="5 6" key="2">
    <citation type="journal article" date="2009" name="Proc. Natl. Acad. Sci. U.S.A.">
        <title>On the chimeric nature, thermophilic origin, and phylogenetic placement of the Thermotogales.</title>
        <authorList>
            <person name="Zhaxybayeva O."/>
            <person name="Swithers K.S."/>
            <person name="Lapierre P."/>
            <person name="Fournier G.P."/>
            <person name="Bickhart D.M."/>
            <person name="DeBoy R.T."/>
            <person name="Nelson K.E."/>
            <person name="Nesbo C.L."/>
            <person name="Doolittle W.F."/>
            <person name="Gogarten J.P."/>
            <person name="Noll K.M."/>
        </authorList>
    </citation>
    <scope>NUCLEOTIDE SEQUENCE [LARGE SCALE GENOMIC DNA]</scope>
    <source>
        <strain evidence="6">ATCC 35602 / DSM 5306 / Rt17-B1</strain>
    </source>
</reference>
<dbReference type="Gene3D" id="1.10.10.10">
    <property type="entry name" value="Winged helix-like DNA-binding domain superfamily/Winged helix DNA-binding domain"/>
    <property type="match status" value="1"/>
</dbReference>
<dbReference type="NCBIfam" id="NF033788">
    <property type="entry name" value="HTH_metalloreg"/>
    <property type="match status" value="1"/>
</dbReference>
<organism evidence="5 6">
    <name type="scientific">Fervidobacterium nodosum (strain ATCC 35602 / DSM 5306 / Rt17-B1)</name>
    <dbReference type="NCBI Taxonomy" id="381764"/>
    <lineage>
        <taxon>Bacteria</taxon>
        <taxon>Thermotogati</taxon>
        <taxon>Thermotogota</taxon>
        <taxon>Thermotogae</taxon>
        <taxon>Thermotogales</taxon>
        <taxon>Fervidobacteriaceae</taxon>
        <taxon>Fervidobacterium</taxon>
    </lineage>
</organism>
<dbReference type="InterPro" id="IPR001845">
    <property type="entry name" value="HTH_ArsR_DNA-bd_dom"/>
</dbReference>
<name>A7HL41_FERNB</name>
<accession>A7HL41</accession>
<dbReference type="InterPro" id="IPR036388">
    <property type="entry name" value="WH-like_DNA-bd_sf"/>
</dbReference>
<dbReference type="Pfam" id="PF01022">
    <property type="entry name" value="HTH_5"/>
    <property type="match status" value="1"/>
</dbReference>
<reference evidence="5 6" key="1">
    <citation type="submission" date="2007-07" db="EMBL/GenBank/DDBJ databases">
        <title>Complete sequence of Fervidobacterium nodosum Rt17-B1.</title>
        <authorList>
            <consortium name="US DOE Joint Genome Institute"/>
            <person name="Copeland A."/>
            <person name="Lucas S."/>
            <person name="Lapidus A."/>
            <person name="Barry K."/>
            <person name="Glavina del Rio T."/>
            <person name="Dalin E."/>
            <person name="Tice H."/>
            <person name="Pitluck S."/>
            <person name="Saunders E."/>
            <person name="Brettin T."/>
            <person name="Bruce D."/>
            <person name="Detter J.C."/>
            <person name="Han C."/>
            <person name="Schmutz J."/>
            <person name="Larimer F."/>
            <person name="Land M."/>
            <person name="Hauser L."/>
            <person name="Kyrpides N."/>
            <person name="Mikhailova N."/>
            <person name="Nelson K."/>
            <person name="Gogarten J.P."/>
            <person name="Noll K."/>
            <person name="Richardson P."/>
        </authorList>
    </citation>
    <scope>NUCLEOTIDE SEQUENCE [LARGE SCALE GENOMIC DNA]</scope>
    <source>
        <strain evidence="6">ATCC 35602 / DSM 5306 / Rt17-B1</strain>
    </source>
</reference>
<evidence type="ECO:0000256" key="3">
    <source>
        <dbReference type="ARBA" id="ARBA00023163"/>
    </source>
</evidence>
<dbReference type="SUPFAM" id="SSF46785">
    <property type="entry name" value="Winged helix' DNA-binding domain"/>
    <property type="match status" value="1"/>
</dbReference>
<dbReference type="KEGG" id="fno:Fnod_0771"/>
<keyword evidence="2" id="KW-0238">DNA-binding</keyword>
<dbReference type="Proteomes" id="UP000002415">
    <property type="component" value="Chromosome"/>
</dbReference>
<dbReference type="CDD" id="cd00090">
    <property type="entry name" value="HTH_ARSR"/>
    <property type="match status" value="1"/>
</dbReference>
<evidence type="ECO:0000256" key="2">
    <source>
        <dbReference type="ARBA" id="ARBA00023125"/>
    </source>
</evidence>
<dbReference type="InterPro" id="IPR036390">
    <property type="entry name" value="WH_DNA-bd_sf"/>
</dbReference>
<dbReference type="PANTHER" id="PTHR43132:SF6">
    <property type="entry name" value="HTH-TYPE TRANSCRIPTIONAL REPRESSOR CZRA"/>
    <property type="match status" value="1"/>
</dbReference>
<evidence type="ECO:0000313" key="6">
    <source>
        <dbReference type="Proteomes" id="UP000002415"/>
    </source>
</evidence>
<keyword evidence="1" id="KW-0805">Transcription regulation</keyword>
<dbReference type="HOGENOM" id="CLU_097806_7_4_0"/>
<dbReference type="InterPro" id="IPR011991">
    <property type="entry name" value="ArsR-like_HTH"/>
</dbReference>
<keyword evidence="3" id="KW-0804">Transcription</keyword>
<protein>
    <submittedName>
        <fullName evidence="5">Regulatory protein ArsR</fullName>
    </submittedName>
</protein>
<dbReference type="EMBL" id="CP000771">
    <property type="protein sequence ID" value="ABS60624.1"/>
    <property type="molecule type" value="Genomic_DNA"/>
</dbReference>
<dbReference type="InterPro" id="IPR051011">
    <property type="entry name" value="Metal_resp_trans_reg"/>
</dbReference>
<dbReference type="OrthoDB" id="9794330at2"/>
<keyword evidence="6" id="KW-1185">Reference proteome</keyword>
<evidence type="ECO:0000256" key="1">
    <source>
        <dbReference type="ARBA" id="ARBA00023015"/>
    </source>
</evidence>
<dbReference type="PRINTS" id="PR00778">
    <property type="entry name" value="HTHARSR"/>
</dbReference>